<evidence type="ECO:0000256" key="4">
    <source>
        <dbReference type="ARBA" id="ARBA00022692"/>
    </source>
</evidence>
<protein>
    <recommendedName>
        <fullName evidence="10">Protein kinase domain-containing protein</fullName>
    </recommendedName>
</protein>
<name>D8T270_SELML</name>
<evidence type="ECO:0000256" key="5">
    <source>
        <dbReference type="ARBA" id="ARBA00022729"/>
    </source>
</evidence>
<dbReference type="Gene3D" id="3.80.10.10">
    <property type="entry name" value="Ribonuclease Inhibitor"/>
    <property type="match status" value="2"/>
</dbReference>
<evidence type="ECO:0000256" key="2">
    <source>
        <dbReference type="ARBA" id="ARBA00022553"/>
    </source>
</evidence>
<evidence type="ECO:0000313" key="12">
    <source>
        <dbReference type="Proteomes" id="UP000001514"/>
    </source>
</evidence>
<dbReference type="AlphaFoldDB" id="D8T270"/>
<dbReference type="Pfam" id="PF08263">
    <property type="entry name" value="LRRNT_2"/>
    <property type="match status" value="1"/>
</dbReference>
<dbReference type="InParanoid" id="D8T270"/>
<feature type="non-terminal residue" evidence="11">
    <location>
        <position position="1"/>
    </location>
</feature>
<evidence type="ECO:0000259" key="10">
    <source>
        <dbReference type="PROSITE" id="PS50011"/>
    </source>
</evidence>
<dbReference type="HOGENOM" id="CLU_000288_92_6_1"/>
<evidence type="ECO:0000256" key="7">
    <source>
        <dbReference type="ARBA" id="ARBA00022989"/>
    </source>
</evidence>
<dbReference type="OMA" id="NSIGHRC"/>
<evidence type="ECO:0000256" key="9">
    <source>
        <dbReference type="ARBA" id="ARBA00023180"/>
    </source>
</evidence>
<dbReference type="KEGG" id="smo:SELMODRAFT_41472"/>
<comment type="subcellular location">
    <subcellularLocation>
        <location evidence="1">Membrane</location>
        <topology evidence="1">Single-pass membrane protein</topology>
    </subcellularLocation>
</comment>
<dbReference type="SUPFAM" id="SSF56112">
    <property type="entry name" value="Protein kinase-like (PK-like)"/>
    <property type="match status" value="1"/>
</dbReference>
<dbReference type="InterPro" id="IPR032675">
    <property type="entry name" value="LRR_dom_sf"/>
</dbReference>
<evidence type="ECO:0000256" key="6">
    <source>
        <dbReference type="ARBA" id="ARBA00022737"/>
    </source>
</evidence>
<dbReference type="PROSITE" id="PS50011">
    <property type="entry name" value="PROTEIN_KINASE_DOM"/>
    <property type="match status" value="1"/>
</dbReference>
<evidence type="ECO:0000256" key="1">
    <source>
        <dbReference type="ARBA" id="ARBA00004167"/>
    </source>
</evidence>
<dbReference type="PANTHER" id="PTHR48007:SF9">
    <property type="entry name" value="PROTEIN KINASE DOMAIN-CONTAINING PROTEIN"/>
    <property type="match status" value="1"/>
</dbReference>
<dbReference type="GO" id="GO:0016020">
    <property type="term" value="C:membrane"/>
    <property type="evidence" value="ECO:0007669"/>
    <property type="project" value="UniProtKB-SubCell"/>
</dbReference>
<dbReference type="Gene3D" id="1.10.510.10">
    <property type="entry name" value="Transferase(Phosphotransferase) domain 1"/>
    <property type="match status" value="1"/>
</dbReference>
<dbReference type="FunFam" id="3.80.10.10:FF:000722">
    <property type="entry name" value="Leucine-rich repeat receptor-like protein kinase"/>
    <property type="match status" value="1"/>
</dbReference>
<dbReference type="Pfam" id="PF00069">
    <property type="entry name" value="Pkinase"/>
    <property type="match status" value="1"/>
</dbReference>
<dbReference type="EMBL" id="GL377665">
    <property type="protein sequence ID" value="EFJ09158.1"/>
    <property type="molecule type" value="Genomic_DNA"/>
</dbReference>
<reference evidence="11 12" key="1">
    <citation type="journal article" date="2011" name="Science">
        <title>The Selaginella genome identifies genetic changes associated with the evolution of vascular plants.</title>
        <authorList>
            <person name="Banks J.A."/>
            <person name="Nishiyama T."/>
            <person name="Hasebe M."/>
            <person name="Bowman J.L."/>
            <person name="Gribskov M."/>
            <person name="dePamphilis C."/>
            <person name="Albert V.A."/>
            <person name="Aono N."/>
            <person name="Aoyama T."/>
            <person name="Ambrose B.A."/>
            <person name="Ashton N.W."/>
            <person name="Axtell M.J."/>
            <person name="Barker E."/>
            <person name="Barker M.S."/>
            <person name="Bennetzen J.L."/>
            <person name="Bonawitz N.D."/>
            <person name="Chapple C."/>
            <person name="Cheng C."/>
            <person name="Correa L.G."/>
            <person name="Dacre M."/>
            <person name="DeBarry J."/>
            <person name="Dreyer I."/>
            <person name="Elias M."/>
            <person name="Engstrom E.M."/>
            <person name="Estelle M."/>
            <person name="Feng L."/>
            <person name="Finet C."/>
            <person name="Floyd S.K."/>
            <person name="Frommer W.B."/>
            <person name="Fujita T."/>
            <person name="Gramzow L."/>
            <person name="Gutensohn M."/>
            <person name="Harholt J."/>
            <person name="Hattori M."/>
            <person name="Heyl A."/>
            <person name="Hirai T."/>
            <person name="Hiwatashi Y."/>
            <person name="Ishikawa M."/>
            <person name="Iwata M."/>
            <person name="Karol K.G."/>
            <person name="Koehler B."/>
            <person name="Kolukisaoglu U."/>
            <person name="Kubo M."/>
            <person name="Kurata T."/>
            <person name="Lalonde S."/>
            <person name="Li K."/>
            <person name="Li Y."/>
            <person name="Litt A."/>
            <person name="Lyons E."/>
            <person name="Manning G."/>
            <person name="Maruyama T."/>
            <person name="Michael T.P."/>
            <person name="Mikami K."/>
            <person name="Miyazaki S."/>
            <person name="Morinaga S."/>
            <person name="Murata T."/>
            <person name="Mueller-Roeber B."/>
            <person name="Nelson D.R."/>
            <person name="Obara M."/>
            <person name="Oguri Y."/>
            <person name="Olmstead R.G."/>
            <person name="Onodera N."/>
            <person name="Petersen B.L."/>
            <person name="Pils B."/>
            <person name="Prigge M."/>
            <person name="Rensing S.A."/>
            <person name="Riano-Pachon D.M."/>
            <person name="Roberts A.W."/>
            <person name="Sato Y."/>
            <person name="Scheller H.V."/>
            <person name="Schulz B."/>
            <person name="Schulz C."/>
            <person name="Shakirov E.V."/>
            <person name="Shibagaki N."/>
            <person name="Shinohara N."/>
            <person name="Shippen D.E."/>
            <person name="Soerensen I."/>
            <person name="Sotooka R."/>
            <person name="Sugimoto N."/>
            <person name="Sugita M."/>
            <person name="Sumikawa N."/>
            <person name="Tanurdzic M."/>
            <person name="Theissen G."/>
            <person name="Ulvskov P."/>
            <person name="Wakazuki S."/>
            <person name="Weng J.K."/>
            <person name="Willats W.W."/>
            <person name="Wipf D."/>
            <person name="Wolf P.G."/>
            <person name="Yang L."/>
            <person name="Zimmer A.D."/>
            <person name="Zhu Q."/>
            <person name="Mitros T."/>
            <person name="Hellsten U."/>
            <person name="Loque D."/>
            <person name="Otillar R."/>
            <person name="Salamov A."/>
            <person name="Schmutz J."/>
            <person name="Shapiro H."/>
            <person name="Lindquist E."/>
            <person name="Lucas S."/>
            <person name="Rokhsar D."/>
            <person name="Grigoriev I.V."/>
        </authorList>
    </citation>
    <scope>NUCLEOTIDE SEQUENCE [LARGE SCALE GENOMIC DNA]</scope>
</reference>
<dbReference type="GO" id="GO:0004672">
    <property type="term" value="F:protein kinase activity"/>
    <property type="evidence" value="ECO:0007669"/>
    <property type="project" value="InterPro"/>
</dbReference>
<proteinExistence type="predicted"/>
<dbReference type="InterPro" id="IPR000719">
    <property type="entry name" value="Prot_kinase_dom"/>
</dbReference>
<sequence>ALNSDGLSLVAFKRGIFSDPERALSDWDESDATPCRWSGISCTSIRGESEPRVQGVMLAKKQLVGSMSPDLGSLSYLEHLNLRQNQLIGGLPPALFNASALQTLLLSDNDLSGPLPASMCGTAASLDTLDLSGNGFSATIPDSIASCTALHSLVLSGNRLTGGIPLGLSRAPLLRLDLSSNRLTGAIPDDLGGLLQLQGTLNLSDNNLSGPIPPSLGRLPISLSIDLSFNNLSGPIPLNGTLSNQGPTAFLGNPGLCGLPLKTKCDDAATTPHGVTNTNTSTASTRNSGGRLGTKQVVAIAVGDSVGILVIACALTYCLYCRRNGKGSKTSSCNSIGHRCWPCCSCCCCASARGDRSESEDTDNEEGGGNNASMHKHRVFDLDALLRASAYVLGKGSSGIVYKAVMDGGLTVVVRRLGAEGEFGAGEFESEVKAIGSLCHPNVVALRAYYWGMNEKLLVYDFMPNGSLAAAMEQHQQHWIRLQDSTQHQQQQADDEWLLSWPQRLSIAKDVARGLSFLHDGTAARMRNIHGNLKPSNILLDANRAARIADFGVVRLTEILACHDTLSSSTSSLRSDVAPGNRSSSSSLSLYSATASIYRPPEAAHPNSRPTHKWDVYSFGVIVMEMLTGSASAHLASSDVDMVLAVRRMLLSSSSKYSVASFDGDPLLKPPAAPHGAEAMELLQLALRCVSSSPEQRPKMKHVVESLSKV</sequence>
<dbReference type="Pfam" id="PF00560">
    <property type="entry name" value="LRR_1"/>
    <property type="match status" value="6"/>
</dbReference>
<dbReference type="GO" id="GO:0005524">
    <property type="term" value="F:ATP binding"/>
    <property type="evidence" value="ECO:0007669"/>
    <property type="project" value="InterPro"/>
</dbReference>
<dbReference type="SUPFAM" id="SSF52058">
    <property type="entry name" value="L domain-like"/>
    <property type="match status" value="1"/>
</dbReference>
<dbReference type="InterPro" id="IPR011009">
    <property type="entry name" value="Kinase-like_dom_sf"/>
</dbReference>
<keyword evidence="8" id="KW-0472">Membrane</keyword>
<evidence type="ECO:0000256" key="3">
    <source>
        <dbReference type="ARBA" id="ARBA00022614"/>
    </source>
</evidence>
<dbReference type="Gramene" id="EFJ09158">
    <property type="protein sequence ID" value="EFJ09158"/>
    <property type="gene ID" value="SELMODRAFT_41472"/>
</dbReference>
<feature type="domain" description="Protein kinase" evidence="10">
    <location>
        <begin position="387"/>
        <end position="710"/>
    </location>
</feature>
<dbReference type="Gene3D" id="3.30.200.20">
    <property type="entry name" value="Phosphorylase Kinase, domain 1"/>
    <property type="match status" value="1"/>
</dbReference>
<dbReference type="InterPro" id="IPR013210">
    <property type="entry name" value="LRR_N_plant-typ"/>
</dbReference>
<keyword evidence="5" id="KW-0732">Signal</keyword>
<keyword evidence="4" id="KW-0812">Transmembrane</keyword>
<accession>D8T270</accession>
<evidence type="ECO:0000256" key="8">
    <source>
        <dbReference type="ARBA" id="ARBA00023136"/>
    </source>
</evidence>
<organism evidence="12">
    <name type="scientific">Selaginella moellendorffii</name>
    <name type="common">Spikemoss</name>
    <dbReference type="NCBI Taxonomy" id="88036"/>
    <lineage>
        <taxon>Eukaryota</taxon>
        <taxon>Viridiplantae</taxon>
        <taxon>Streptophyta</taxon>
        <taxon>Embryophyta</taxon>
        <taxon>Tracheophyta</taxon>
        <taxon>Lycopodiopsida</taxon>
        <taxon>Selaginellales</taxon>
        <taxon>Selaginellaceae</taxon>
        <taxon>Selaginella</taxon>
    </lineage>
</organism>
<keyword evidence="12" id="KW-1185">Reference proteome</keyword>
<keyword evidence="7" id="KW-1133">Transmembrane helix</keyword>
<dbReference type="STRING" id="88036.D8T270"/>
<keyword evidence="3" id="KW-0433">Leucine-rich repeat</keyword>
<keyword evidence="2" id="KW-0597">Phosphoprotein</keyword>
<evidence type="ECO:0000313" key="11">
    <source>
        <dbReference type="EMBL" id="EFJ09158.1"/>
    </source>
</evidence>
<dbReference type="Proteomes" id="UP000001514">
    <property type="component" value="Unassembled WGS sequence"/>
</dbReference>
<keyword evidence="6" id="KW-0677">Repeat</keyword>
<keyword evidence="9" id="KW-0325">Glycoprotein</keyword>
<dbReference type="PANTHER" id="PTHR48007">
    <property type="entry name" value="LEUCINE-RICH REPEAT RECEPTOR-LIKE PROTEIN KINASE PXC1"/>
    <property type="match status" value="1"/>
</dbReference>
<dbReference type="InterPro" id="IPR046959">
    <property type="entry name" value="PRK1-6/SRF4-like"/>
</dbReference>
<dbReference type="eggNOG" id="ENOG502QT84">
    <property type="taxonomic scope" value="Eukaryota"/>
</dbReference>
<dbReference type="FunFam" id="3.80.10.10:FF:000275">
    <property type="entry name" value="Leucine-rich repeat receptor-like protein kinase"/>
    <property type="match status" value="1"/>
</dbReference>
<dbReference type="InterPro" id="IPR001611">
    <property type="entry name" value="Leu-rich_rpt"/>
</dbReference>
<feature type="non-terminal residue" evidence="11">
    <location>
        <position position="710"/>
    </location>
</feature>
<gene>
    <name evidence="11" type="ORF">SELMODRAFT_41472</name>
</gene>